<organism evidence="1 2">
    <name type="scientific">Actinophytocola xanthii</name>
    <dbReference type="NCBI Taxonomy" id="1912961"/>
    <lineage>
        <taxon>Bacteria</taxon>
        <taxon>Bacillati</taxon>
        <taxon>Actinomycetota</taxon>
        <taxon>Actinomycetes</taxon>
        <taxon>Pseudonocardiales</taxon>
        <taxon>Pseudonocardiaceae</taxon>
    </lineage>
</organism>
<dbReference type="AlphaFoldDB" id="A0A1Q8CQ82"/>
<name>A0A1Q8CQ82_9PSEU</name>
<dbReference type="RefSeq" id="WP_075126624.1">
    <property type="nucleotide sequence ID" value="NZ_MSIE01000029.1"/>
</dbReference>
<keyword evidence="2" id="KW-1185">Reference proteome</keyword>
<dbReference type="Proteomes" id="UP000185596">
    <property type="component" value="Unassembled WGS sequence"/>
</dbReference>
<accession>A0A1Q8CQ82</accession>
<reference evidence="1 2" key="1">
    <citation type="submission" date="2016-12" db="EMBL/GenBank/DDBJ databases">
        <title>The draft genome sequence of Actinophytocola sp. 11-183.</title>
        <authorList>
            <person name="Wang W."/>
            <person name="Yuan L."/>
        </authorList>
    </citation>
    <scope>NUCLEOTIDE SEQUENCE [LARGE SCALE GENOMIC DNA]</scope>
    <source>
        <strain evidence="1 2">11-183</strain>
    </source>
</reference>
<dbReference type="STRING" id="1912961.BU204_16860"/>
<comment type="caution">
    <text evidence="1">The sequence shown here is derived from an EMBL/GenBank/DDBJ whole genome shotgun (WGS) entry which is preliminary data.</text>
</comment>
<protein>
    <submittedName>
        <fullName evidence="1">Uncharacterized protein</fullName>
    </submittedName>
</protein>
<evidence type="ECO:0000313" key="1">
    <source>
        <dbReference type="EMBL" id="OLF16505.1"/>
    </source>
</evidence>
<sequence>MADLLVFASATLHHRACQVPEWSKQPLLAGAGQVSWKTNTLMLFGARSPGERDDRPLMVVNPFLEQVPLAATETGWDIATVPHLRRLGLRTPRQDFIVDAPIAGAQAHIHRAQVTVQLEGWADAWTGTATREVQDRIHELGGLIVGVTTAINPDELTQYDQLFALILSGELLFGWIPLAGTEDRQPLDTVTVPDSVTSYLLHWGERHASIAQVLAITDHALSESGAFDWATEQLFAETPQWPVEWRPVEEDPAAWYLLDPLAARFYFVRQHEDGWKLLAVLSRISGDGFATEPEARAWAEQVVLRRTDQHVFDWSRAAGTALPGSTLTGTAG</sequence>
<dbReference type="OrthoDB" id="4237181at2"/>
<proteinExistence type="predicted"/>
<dbReference type="EMBL" id="MSIE01000029">
    <property type="protein sequence ID" value="OLF16505.1"/>
    <property type="molecule type" value="Genomic_DNA"/>
</dbReference>
<evidence type="ECO:0000313" key="2">
    <source>
        <dbReference type="Proteomes" id="UP000185596"/>
    </source>
</evidence>
<gene>
    <name evidence="1" type="ORF">BU204_16860</name>
</gene>